<evidence type="ECO:0000256" key="1">
    <source>
        <dbReference type="SAM" id="MobiDB-lite"/>
    </source>
</evidence>
<gene>
    <name evidence="2" type="ORF">EYC84_009817</name>
</gene>
<organism evidence="2 3">
    <name type="scientific">Monilinia fructicola</name>
    <name type="common">Brown rot fungus</name>
    <name type="synonym">Ciboria fructicola</name>
    <dbReference type="NCBI Taxonomy" id="38448"/>
    <lineage>
        <taxon>Eukaryota</taxon>
        <taxon>Fungi</taxon>
        <taxon>Dikarya</taxon>
        <taxon>Ascomycota</taxon>
        <taxon>Pezizomycotina</taxon>
        <taxon>Leotiomycetes</taxon>
        <taxon>Helotiales</taxon>
        <taxon>Sclerotiniaceae</taxon>
        <taxon>Monilinia</taxon>
    </lineage>
</organism>
<proteinExistence type="predicted"/>
<protein>
    <submittedName>
        <fullName evidence="2">Uncharacterized protein</fullName>
    </submittedName>
</protein>
<feature type="region of interest" description="Disordered" evidence="1">
    <location>
        <begin position="1"/>
        <end position="22"/>
    </location>
</feature>
<feature type="compositionally biased region" description="Pro residues" evidence="1">
    <location>
        <begin position="1"/>
        <end position="13"/>
    </location>
</feature>
<name>A0A5M9JB74_MONFR</name>
<evidence type="ECO:0000313" key="2">
    <source>
        <dbReference type="EMBL" id="KAA8566017.1"/>
    </source>
</evidence>
<comment type="caution">
    <text evidence="2">The sequence shown here is derived from an EMBL/GenBank/DDBJ whole genome shotgun (WGS) entry which is preliminary data.</text>
</comment>
<dbReference type="AlphaFoldDB" id="A0A5M9JB74"/>
<dbReference type="Proteomes" id="UP000322873">
    <property type="component" value="Unassembled WGS sequence"/>
</dbReference>
<dbReference type="EMBL" id="VICG01000013">
    <property type="protein sequence ID" value="KAA8566017.1"/>
    <property type="molecule type" value="Genomic_DNA"/>
</dbReference>
<keyword evidence="3" id="KW-1185">Reference proteome</keyword>
<sequence>MNHIPSPQPPPTNNKPKRVPDPFNALSLGIFIINHKVKKEKMQIAPCRRMYRQAKPQATENKDSRQPC</sequence>
<reference evidence="2 3" key="1">
    <citation type="submission" date="2019-06" db="EMBL/GenBank/DDBJ databases">
        <title>Genome Sequence of the Brown Rot Fungal Pathogen Monilinia fructicola.</title>
        <authorList>
            <person name="De Miccolis Angelini R.M."/>
            <person name="Landi L."/>
            <person name="Abate D."/>
            <person name="Pollastro S."/>
            <person name="Romanazzi G."/>
            <person name="Faretra F."/>
        </authorList>
    </citation>
    <scope>NUCLEOTIDE SEQUENCE [LARGE SCALE GENOMIC DNA]</scope>
    <source>
        <strain evidence="2 3">Mfrc123</strain>
    </source>
</reference>
<evidence type="ECO:0000313" key="3">
    <source>
        <dbReference type="Proteomes" id="UP000322873"/>
    </source>
</evidence>
<accession>A0A5M9JB74</accession>